<organism evidence="1">
    <name type="scientific">Melanopsichium pennsylvanicum 4</name>
    <dbReference type="NCBI Taxonomy" id="1398559"/>
    <lineage>
        <taxon>Eukaryota</taxon>
        <taxon>Fungi</taxon>
        <taxon>Dikarya</taxon>
        <taxon>Basidiomycota</taxon>
        <taxon>Ustilaginomycotina</taxon>
        <taxon>Ustilaginomycetes</taxon>
        <taxon>Ustilaginales</taxon>
        <taxon>Ustilaginaceae</taxon>
        <taxon>Melanopsichium</taxon>
    </lineage>
</organism>
<accession>A0A077R445</accession>
<proteinExistence type="predicted"/>
<dbReference type="AlphaFoldDB" id="A0A077R445"/>
<evidence type="ECO:0000313" key="1">
    <source>
        <dbReference type="EMBL" id="CDI51684.1"/>
    </source>
</evidence>
<dbReference type="EMBL" id="HG529514">
    <property type="protein sequence ID" value="CDI51684.1"/>
    <property type="molecule type" value="Genomic_DNA"/>
</dbReference>
<sequence length="195" mass="21233">MGSDDSSGEGVGVDNDEDNSQLALIRFGAGREVKQLTVDVGNAILAMKIVAPKIERTGSGSRFELQNDMLIRGLMFGHFAVQNGVISRIHAPWPGRTMSLPPKFTASSKLCHAVLRNANTLARMQRSAVRIEDVGKGRPKLEWNSASKRTGSSAVMAELQRAAVKKSERLSISKILQHSADRNLFVTSCVKTYPL</sequence>
<protein>
    <submittedName>
        <fullName evidence="1">Uncharacterized protein</fullName>
    </submittedName>
</protein>
<reference evidence="1" key="1">
    <citation type="journal article" date="2014" name="Genome Biol. Evol.">
        <title>Gene Loss Rather Than Gene Gain Is Associated with a Host Jump from Monocots to Dicots in the Smut Fungus Melanopsichium pennsylvanicum.</title>
        <authorList>
            <person name="Sharma R."/>
            <person name="Mishra B."/>
            <person name="Runge F."/>
            <person name="Thines M."/>
        </authorList>
    </citation>
    <scope>NUCLEOTIDE SEQUENCE</scope>
    <source>
        <strain evidence="1">4</strain>
    </source>
</reference>
<name>A0A077R445_9BASI</name>